<name>A0A1Y2EV64_9BASI</name>
<evidence type="ECO:0000313" key="2">
    <source>
        <dbReference type="EMBL" id="ORY75036.1"/>
    </source>
</evidence>
<evidence type="ECO:0000256" key="1">
    <source>
        <dbReference type="SAM" id="MobiDB-lite"/>
    </source>
</evidence>
<feature type="compositionally biased region" description="Polar residues" evidence="1">
    <location>
        <begin position="301"/>
        <end position="323"/>
    </location>
</feature>
<proteinExistence type="predicted"/>
<dbReference type="AlphaFoldDB" id="A0A1Y2EV64"/>
<feature type="region of interest" description="Disordered" evidence="1">
    <location>
        <begin position="244"/>
        <end position="435"/>
    </location>
</feature>
<feature type="compositionally biased region" description="Low complexity" evidence="1">
    <location>
        <begin position="282"/>
        <end position="297"/>
    </location>
</feature>
<reference evidence="2 3" key="1">
    <citation type="submission" date="2016-07" db="EMBL/GenBank/DDBJ databases">
        <title>Pervasive Adenine N6-methylation of Active Genes in Fungi.</title>
        <authorList>
            <consortium name="DOE Joint Genome Institute"/>
            <person name="Mondo S.J."/>
            <person name="Dannebaum R.O."/>
            <person name="Kuo R.C."/>
            <person name="Labutti K."/>
            <person name="Haridas S."/>
            <person name="Kuo A."/>
            <person name="Salamov A."/>
            <person name="Ahrendt S.R."/>
            <person name="Lipzen A."/>
            <person name="Sullivan W."/>
            <person name="Andreopoulos W.B."/>
            <person name="Clum A."/>
            <person name="Lindquist E."/>
            <person name="Daum C."/>
            <person name="Ramamoorthy G.K."/>
            <person name="Gryganskyi A."/>
            <person name="Culley D."/>
            <person name="Magnuson J.K."/>
            <person name="James T.Y."/>
            <person name="O'Malley M.A."/>
            <person name="Stajich J.E."/>
            <person name="Spatafora J.W."/>
            <person name="Visel A."/>
            <person name="Grigoriev I.V."/>
        </authorList>
    </citation>
    <scope>NUCLEOTIDE SEQUENCE [LARGE SCALE GENOMIC DNA]</scope>
    <source>
        <strain evidence="2 3">62-1032</strain>
    </source>
</reference>
<keyword evidence="3" id="KW-1185">Reference proteome</keyword>
<dbReference type="InParanoid" id="A0A1Y2EV64"/>
<sequence length="435" mass="45349">MPLRTSPIPHSSGSYYNQATPSLIRDDGRWPHQDSSSSPGTTLATPTDAAKYNLNGRGRAPKEGHRRSVRVRTASGGRTSSSPQVLLPDPPSSTTDYPTLVDPPTRPRPSRTASSTSNTNSTSASSAAQRARVPPSARGGVATQSSHAQTLALAQAHGITADQFEEAKQQVMRFLRTDAAAAAAEIPSSPSAQEKGKGKQILGRSVSSGSGGYSSGAASMSNVGSASAHLGSLLEQELSSRSLRARASAESLSHRNDEQSRKEQQLRRWAQEESSSSEEEGSTAAPPFSFSASSRHPSIPPSSAATTLLPSPSFGSDPQSSGLAPSPGTLKASLAKRGMMERFMSDRASPQKQDDDEEPIASTSTLAQAPPQIRTVFSPGPSPRQASKREHTASPPRRSAGSSPPRRSAGSSPNPIMTSPAPSRGSGPGVLFSPT</sequence>
<feature type="compositionally biased region" description="Low complexity" evidence="1">
    <location>
        <begin position="393"/>
        <end position="413"/>
    </location>
</feature>
<gene>
    <name evidence="2" type="ORF">BCR35DRAFT_130832</name>
</gene>
<feature type="region of interest" description="Disordered" evidence="1">
    <location>
        <begin position="1"/>
        <end position="148"/>
    </location>
</feature>
<feature type="compositionally biased region" description="Basic and acidic residues" evidence="1">
    <location>
        <begin position="252"/>
        <end position="271"/>
    </location>
</feature>
<feature type="region of interest" description="Disordered" evidence="1">
    <location>
        <begin position="180"/>
        <end position="226"/>
    </location>
</feature>
<organism evidence="2 3">
    <name type="scientific">Leucosporidium creatinivorum</name>
    <dbReference type="NCBI Taxonomy" id="106004"/>
    <lineage>
        <taxon>Eukaryota</taxon>
        <taxon>Fungi</taxon>
        <taxon>Dikarya</taxon>
        <taxon>Basidiomycota</taxon>
        <taxon>Pucciniomycotina</taxon>
        <taxon>Microbotryomycetes</taxon>
        <taxon>Leucosporidiales</taxon>
        <taxon>Leucosporidium</taxon>
    </lineage>
</organism>
<comment type="caution">
    <text evidence="2">The sequence shown here is derived from an EMBL/GenBank/DDBJ whole genome shotgun (WGS) entry which is preliminary data.</text>
</comment>
<dbReference type="STRING" id="106004.A0A1Y2EV64"/>
<accession>A0A1Y2EV64</accession>
<feature type="compositionally biased region" description="Polar residues" evidence="1">
    <location>
        <begin position="8"/>
        <end position="21"/>
    </location>
</feature>
<evidence type="ECO:0000313" key="3">
    <source>
        <dbReference type="Proteomes" id="UP000193467"/>
    </source>
</evidence>
<protein>
    <submittedName>
        <fullName evidence="2">Uncharacterized protein</fullName>
    </submittedName>
</protein>
<feature type="compositionally biased region" description="Low complexity" evidence="1">
    <location>
        <begin position="110"/>
        <end position="138"/>
    </location>
</feature>
<feature type="compositionally biased region" description="Polar residues" evidence="1">
    <location>
        <begin position="33"/>
        <end position="45"/>
    </location>
</feature>
<dbReference type="EMBL" id="MCGR01000039">
    <property type="protein sequence ID" value="ORY75036.1"/>
    <property type="molecule type" value="Genomic_DNA"/>
</dbReference>
<dbReference type="Proteomes" id="UP000193467">
    <property type="component" value="Unassembled WGS sequence"/>
</dbReference>